<proteinExistence type="predicted"/>
<dbReference type="EMBL" id="QTTN01000044">
    <property type="protein sequence ID" value="REE67283.1"/>
    <property type="molecule type" value="Genomic_DNA"/>
</dbReference>
<name>A0A3D9R376_9BACL</name>
<sequence>MRSQLFLSVVGGTESGFSRSQFAFCEVEIAERGFSLSRRARSAGLVGLEMLRAVFSALSLLFARLRSPREVFFLSQQATSAGFGGLAGLAGVVEVAEKNLARQTPRTLESRIFRLSAPKNADPSHDESAFLIKIASDCGPSALFALSALYAPCRRGRGHRVRAAGGSTAPKQRPPALCCY</sequence>
<gene>
    <name evidence="1" type="ORF">A8990_14439</name>
</gene>
<comment type="caution">
    <text evidence="1">The sequence shown here is derived from an EMBL/GenBank/DDBJ whole genome shotgun (WGS) entry which is preliminary data.</text>
</comment>
<evidence type="ECO:0000313" key="2">
    <source>
        <dbReference type="Proteomes" id="UP000256304"/>
    </source>
</evidence>
<organism evidence="1 2">
    <name type="scientific">Paenibacillus taihuensis</name>
    <dbReference type="NCBI Taxonomy" id="1156355"/>
    <lineage>
        <taxon>Bacteria</taxon>
        <taxon>Bacillati</taxon>
        <taxon>Bacillota</taxon>
        <taxon>Bacilli</taxon>
        <taxon>Bacillales</taxon>
        <taxon>Paenibacillaceae</taxon>
        <taxon>Paenibacillus</taxon>
    </lineage>
</organism>
<dbReference type="Proteomes" id="UP000256304">
    <property type="component" value="Unassembled WGS sequence"/>
</dbReference>
<keyword evidence="2" id="KW-1185">Reference proteome</keyword>
<evidence type="ECO:0000313" key="1">
    <source>
        <dbReference type="EMBL" id="REE67283.1"/>
    </source>
</evidence>
<protein>
    <submittedName>
        <fullName evidence="1">Uncharacterized protein</fullName>
    </submittedName>
</protein>
<reference evidence="1 2" key="1">
    <citation type="submission" date="2018-08" db="EMBL/GenBank/DDBJ databases">
        <title>Genomic Encyclopedia of Type Strains, Phase III (KMG-III): the genomes of soil and plant-associated and newly described type strains.</title>
        <authorList>
            <person name="Whitman W."/>
        </authorList>
    </citation>
    <scope>NUCLEOTIDE SEQUENCE [LARGE SCALE GENOMIC DNA]</scope>
    <source>
        <strain evidence="1 2">CGMCC 1.10966</strain>
    </source>
</reference>
<accession>A0A3D9R376</accession>
<dbReference type="AlphaFoldDB" id="A0A3D9R376"/>